<name>A0ABN9FDL3_9NEOB</name>
<sequence length="50" mass="5492">MGPPTDPRALGQCQMFPNGQSAPGYKHGSQRQRHDGTNSWRATVAHCCPR</sequence>
<gene>
    <name evidence="2" type="ORF">SPARVUS_LOCUS11834955</name>
</gene>
<evidence type="ECO:0000256" key="1">
    <source>
        <dbReference type="SAM" id="MobiDB-lite"/>
    </source>
</evidence>
<comment type="caution">
    <text evidence="2">The sequence shown here is derived from an EMBL/GenBank/DDBJ whole genome shotgun (WGS) entry which is preliminary data.</text>
</comment>
<feature type="non-terminal residue" evidence="2">
    <location>
        <position position="50"/>
    </location>
</feature>
<dbReference type="EMBL" id="CATNWA010016751">
    <property type="protein sequence ID" value="CAI9595115.1"/>
    <property type="molecule type" value="Genomic_DNA"/>
</dbReference>
<evidence type="ECO:0000313" key="3">
    <source>
        <dbReference type="Proteomes" id="UP001162483"/>
    </source>
</evidence>
<feature type="region of interest" description="Disordered" evidence="1">
    <location>
        <begin position="1"/>
        <end position="50"/>
    </location>
</feature>
<organism evidence="2 3">
    <name type="scientific">Staurois parvus</name>
    <dbReference type="NCBI Taxonomy" id="386267"/>
    <lineage>
        <taxon>Eukaryota</taxon>
        <taxon>Metazoa</taxon>
        <taxon>Chordata</taxon>
        <taxon>Craniata</taxon>
        <taxon>Vertebrata</taxon>
        <taxon>Euteleostomi</taxon>
        <taxon>Amphibia</taxon>
        <taxon>Batrachia</taxon>
        <taxon>Anura</taxon>
        <taxon>Neobatrachia</taxon>
        <taxon>Ranoidea</taxon>
        <taxon>Ranidae</taxon>
        <taxon>Staurois</taxon>
    </lineage>
</organism>
<dbReference type="Proteomes" id="UP001162483">
    <property type="component" value="Unassembled WGS sequence"/>
</dbReference>
<evidence type="ECO:0000313" key="2">
    <source>
        <dbReference type="EMBL" id="CAI9595115.1"/>
    </source>
</evidence>
<reference evidence="2" key="1">
    <citation type="submission" date="2023-05" db="EMBL/GenBank/DDBJ databases">
        <authorList>
            <person name="Stuckert A."/>
        </authorList>
    </citation>
    <scope>NUCLEOTIDE SEQUENCE</scope>
</reference>
<protein>
    <submittedName>
        <fullName evidence="2">Uncharacterized protein</fullName>
    </submittedName>
</protein>
<accession>A0ABN9FDL3</accession>
<proteinExistence type="predicted"/>
<keyword evidence="3" id="KW-1185">Reference proteome</keyword>